<keyword evidence="2" id="KW-1185">Reference proteome</keyword>
<dbReference type="EMBL" id="LIUT01000001">
    <property type="protein sequence ID" value="KOR88082.1"/>
    <property type="molecule type" value="Genomic_DNA"/>
</dbReference>
<protein>
    <submittedName>
        <fullName evidence="1">Uncharacterized protein</fullName>
    </submittedName>
</protein>
<dbReference type="InterPro" id="IPR007612">
    <property type="entry name" value="LOR"/>
</dbReference>
<dbReference type="Proteomes" id="UP000036932">
    <property type="component" value="Unassembled WGS sequence"/>
</dbReference>
<dbReference type="OrthoDB" id="2692055at2"/>
<organism evidence="1 2">
    <name type="scientific">Paenibacillus solani</name>
    <dbReference type="NCBI Taxonomy" id="1705565"/>
    <lineage>
        <taxon>Bacteria</taxon>
        <taxon>Bacillati</taxon>
        <taxon>Bacillota</taxon>
        <taxon>Bacilli</taxon>
        <taxon>Bacillales</taxon>
        <taxon>Paenibacillaceae</taxon>
        <taxon>Paenibacillus</taxon>
    </lineage>
</organism>
<dbReference type="AlphaFoldDB" id="A0A0M1P123"/>
<gene>
    <name evidence="1" type="ORF">AM231_02285</name>
</gene>
<evidence type="ECO:0000313" key="2">
    <source>
        <dbReference type="Proteomes" id="UP000036932"/>
    </source>
</evidence>
<proteinExistence type="predicted"/>
<comment type="caution">
    <text evidence="1">The sequence shown here is derived from an EMBL/GenBank/DDBJ whole genome shotgun (WGS) entry which is preliminary data.</text>
</comment>
<sequence>MSIYFKDNFFSAGITEIMDRDGNITGSLDLKSALGSSLDVYNASGDLVCSGSFRFFSNKWNITGGNGEELGLLRMRMSFFTKKFEYDAGQRGVYEITSPAFSNEYEITDHAGRVVAHFSRISGWLQSGAYQLQNESDILGDWELVAVVMGIHQIRKRNNNAAASSSH</sequence>
<dbReference type="Pfam" id="PF04525">
    <property type="entry name" value="LOR"/>
    <property type="match status" value="1"/>
</dbReference>
<name>A0A0M1P123_9BACL</name>
<evidence type="ECO:0000313" key="1">
    <source>
        <dbReference type="EMBL" id="KOR88082.1"/>
    </source>
</evidence>
<dbReference type="PATRIC" id="fig|1705565.3.peg.2320"/>
<accession>A0A0M1P123</accession>
<reference evidence="2" key="1">
    <citation type="submission" date="2015-08" db="EMBL/GenBank/DDBJ databases">
        <title>Genome sequencing project for genomic taxonomy and phylogenomics of Bacillus-like bacteria.</title>
        <authorList>
            <person name="Liu B."/>
            <person name="Wang J."/>
            <person name="Zhu Y."/>
            <person name="Liu G."/>
            <person name="Chen Q."/>
            <person name="Chen Z."/>
            <person name="Lan J."/>
            <person name="Che J."/>
            <person name="Ge C."/>
            <person name="Shi H."/>
            <person name="Pan Z."/>
            <person name="Liu X."/>
        </authorList>
    </citation>
    <scope>NUCLEOTIDE SEQUENCE [LARGE SCALE GENOMIC DNA]</scope>
    <source>
        <strain evidence="2">FJAT-22460</strain>
    </source>
</reference>
<dbReference type="RefSeq" id="WP_054401176.1">
    <property type="nucleotide sequence ID" value="NZ_LIUT01000001.1"/>
</dbReference>